<feature type="domain" description="Aminoglycoside phosphotransferase" evidence="1">
    <location>
        <begin position="5"/>
        <end position="68"/>
    </location>
</feature>
<dbReference type="Proteomes" id="UP001500665">
    <property type="component" value="Unassembled WGS sequence"/>
</dbReference>
<sequence length="119" mass="13617">MAGRALLHCDLNPGNVLITPDGRAVVVDWALTSFGAPWVELGLLIPWLLRDGMAPTQAAEWLEQFPSWASAPDHHIDLFSRCLAEQWQIQEKRNPQAWVVELADLTSRWEQYLESRNQR</sequence>
<protein>
    <recommendedName>
        <fullName evidence="1">Aminoglycoside phosphotransferase domain-containing protein</fullName>
    </recommendedName>
</protein>
<evidence type="ECO:0000313" key="3">
    <source>
        <dbReference type="Proteomes" id="UP001500665"/>
    </source>
</evidence>
<keyword evidence="3" id="KW-1185">Reference proteome</keyword>
<reference evidence="2 3" key="1">
    <citation type="journal article" date="2019" name="Int. J. Syst. Evol. Microbiol.">
        <title>The Global Catalogue of Microorganisms (GCM) 10K type strain sequencing project: providing services to taxonomists for standard genome sequencing and annotation.</title>
        <authorList>
            <consortium name="The Broad Institute Genomics Platform"/>
            <consortium name="The Broad Institute Genome Sequencing Center for Infectious Disease"/>
            <person name="Wu L."/>
            <person name="Ma J."/>
        </authorList>
    </citation>
    <scope>NUCLEOTIDE SEQUENCE [LARGE SCALE GENOMIC DNA]</scope>
    <source>
        <strain evidence="2 3">JCM 10696</strain>
    </source>
</reference>
<dbReference type="Pfam" id="PF01636">
    <property type="entry name" value="APH"/>
    <property type="match status" value="1"/>
</dbReference>
<evidence type="ECO:0000313" key="2">
    <source>
        <dbReference type="EMBL" id="GAA0968969.1"/>
    </source>
</evidence>
<dbReference type="Gene3D" id="3.90.1200.10">
    <property type="match status" value="1"/>
</dbReference>
<dbReference type="SUPFAM" id="SSF56112">
    <property type="entry name" value="Protein kinase-like (PK-like)"/>
    <property type="match status" value="1"/>
</dbReference>
<dbReference type="InterPro" id="IPR002575">
    <property type="entry name" value="Aminoglycoside_PTrfase"/>
</dbReference>
<name>A0ABN1S054_9ACTN</name>
<gene>
    <name evidence="2" type="ORF">GCM10009550_75180</name>
</gene>
<dbReference type="InterPro" id="IPR011009">
    <property type="entry name" value="Kinase-like_dom_sf"/>
</dbReference>
<dbReference type="EMBL" id="BAAAHH010000060">
    <property type="protein sequence ID" value="GAA0968969.1"/>
    <property type="molecule type" value="Genomic_DNA"/>
</dbReference>
<comment type="caution">
    <text evidence="2">The sequence shown here is derived from an EMBL/GenBank/DDBJ whole genome shotgun (WGS) entry which is preliminary data.</text>
</comment>
<evidence type="ECO:0000259" key="1">
    <source>
        <dbReference type="Pfam" id="PF01636"/>
    </source>
</evidence>
<accession>A0ABN1S054</accession>
<proteinExistence type="predicted"/>
<organism evidence="2 3">
    <name type="scientific">Actinocorallia libanotica</name>
    <dbReference type="NCBI Taxonomy" id="46162"/>
    <lineage>
        <taxon>Bacteria</taxon>
        <taxon>Bacillati</taxon>
        <taxon>Actinomycetota</taxon>
        <taxon>Actinomycetes</taxon>
        <taxon>Streptosporangiales</taxon>
        <taxon>Thermomonosporaceae</taxon>
        <taxon>Actinocorallia</taxon>
    </lineage>
</organism>